<dbReference type="NCBIfam" id="TIGR01350">
    <property type="entry name" value="lipoamide_DH"/>
    <property type="match status" value="1"/>
</dbReference>
<dbReference type="EC" id="1.8.1.4" evidence="2 11"/>
<gene>
    <name evidence="14" type="primary">lpdA</name>
    <name evidence="14" type="ORF">O0R41_17900</name>
</gene>
<evidence type="ECO:0000313" key="15">
    <source>
        <dbReference type="Proteomes" id="UP001185984"/>
    </source>
</evidence>
<protein>
    <recommendedName>
        <fullName evidence="3 11">Dihydrolipoyl dehydrogenase</fullName>
        <ecNumber evidence="2 11">1.8.1.4</ecNumber>
    </recommendedName>
</protein>
<dbReference type="RefSeq" id="WP_317517952.1">
    <property type="nucleotide sequence ID" value="NZ_JAPTHD010000011.1"/>
</dbReference>
<dbReference type="PANTHER" id="PTHR22912">
    <property type="entry name" value="DISULFIDE OXIDOREDUCTASE"/>
    <property type="match status" value="1"/>
</dbReference>
<evidence type="ECO:0000256" key="2">
    <source>
        <dbReference type="ARBA" id="ARBA00012608"/>
    </source>
</evidence>
<evidence type="ECO:0000313" key="14">
    <source>
        <dbReference type="EMBL" id="MDV5825481.1"/>
    </source>
</evidence>
<dbReference type="InterPro" id="IPR006258">
    <property type="entry name" value="Lipoamide_DH"/>
</dbReference>
<keyword evidence="15" id="KW-1185">Reference proteome</keyword>
<dbReference type="SUPFAM" id="SSF51905">
    <property type="entry name" value="FAD/NAD(P)-binding domain"/>
    <property type="match status" value="1"/>
</dbReference>
<dbReference type="Pfam" id="PF02852">
    <property type="entry name" value="Pyr_redox_dim"/>
    <property type="match status" value="1"/>
</dbReference>
<dbReference type="PRINTS" id="PR00411">
    <property type="entry name" value="PNDRDTASEI"/>
</dbReference>
<feature type="domain" description="Pyridine nucleotide-disulphide oxidoreductase dimerisation" evidence="12">
    <location>
        <begin position="336"/>
        <end position="445"/>
    </location>
</feature>
<dbReference type="Gene3D" id="3.30.390.30">
    <property type="match status" value="1"/>
</dbReference>
<dbReference type="SUPFAM" id="SSF55424">
    <property type="entry name" value="FAD/NAD-linked reductases, dimerisation (C-terminal) domain"/>
    <property type="match status" value="1"/>
</dbReference>
<dbReference type="Pfam" id="PF07992">
    <property type="entry name" value="Pyr_redox_2"/>
    <property type="match status" value="1"/>
</dbReference>
<dbReference type="GO" id="GO:0004148">
    <property type="term" value="F:dihydrolipoyl dehydrogenase (NADH) activity"/>
    <property type="evidence" value="ECO:0007669"/>
    <property type="project" value="UniProtKB-EC"/>
</dbReference>
<evidence type="ECO:0000259" key="13">
    <source>
        <dbReference type="Pfam" id="PF07992"/>
    </source>
</evidence>
<keyword evidence="6 11" id="KW-0560">Oxidoreductase</keyword>
<evidence type="ECO:0000256" key="1">
    <source>
        <dbReference type="ARBA" id="ARBA00007532"/>
    </source>
</evidence>
<dbReference type="InterPro" id="IPR036188">
    <property type="entry name" value="FAD/NAD-bd_sf"/>
</dbReference>
<dbReference type="InterPro" id="IPR050151">
    <property type="entry name" value="Class-I_Pyr_Nuc-Dis_Oxidored"/>
</dbReference>
<evidence type="ECO:0000259" key="12">
    <source>
        <dbReference type="Pfam" id="PF02852"/>
    </source>
</evidence>
<name>A0ABU4A128_9SPHN</name>
<comment type="catalytic activity">
    <reaction evidence="10 11">
        <text>N(6)-[(R)-dihydrolipoyl]-L-lysyl-[protein] + NAD(+) = N(6)-[(R)-lipoyl]-L-lysyl-[protein] + NADH + H(+)</text>
        <dbReference type="Rhea" id="RHEA:15045"/>
        <dbReference type="Rhea" id="RHEA-COMP:10474"/>
        <dbReference type="Rhea" id="RHEA-COMP:10475"/>
        <dbReference type="ChEBI" id="CHEBI:15378"/>
        <dbReference type="ChEBI" id="CHEBI:57540"/>
        <dbReference type="ChEBI" id="CHEBI:57945"/>
        <dbReference type="ChEBI" id="CHEBI:83099"/>
        <dbReference type="ChEBI" id="CHEBI:83100"/>
        <dbReference type="EC" id="1.8.1.4"/>
    </reaction>
</comment>
<keyword evidence="4 11" id="KW-0285">Flavoprotein</keyword>
<evidence type="ECO:0000256" key="11">
    <source>
        <dbReference type="RuleBase" id="RU003692"/>
    </source>
</evidence>
<evidence type="ECO:0000256" key="9">
    <source>
        <dbReference type="ARBA" id="ARBA00023284"/>
    </source>
</evidence>
<accession>A0ABU4A128</accession>
<keyword evidence="7 11" id="KW-0520">NAD</keyword>
<evidence type="ECO:0000256" key="5">
    <source>
        <dbReference type="ARBA" id="ARBA00022827"/>
    </source>
</evidence>
<evidence type="ECO:0000256" key="6">
    <source>
        <dbReference type="ARBA" id="ARBA00023002"/>
    </source>
</evidence>
<sequence length="456" mass="47935">MLVVGGGPGGYVAAIRAGQLGLDTVLVEADRLGGTCLVRGCIPSKALIHAAGLYEEMTAATEGRFGIRLDSPPRLDFAETIAWKEGIVDRLNGGVSALLKRAKVRVVNGHASFTDAKTCSVATSDGSLTVVAEHVVLATGSLPVELPFLPFGGKVISSTEALALAEVPKRLVVVGAGYIGLELGIAYAKLGAEVSIVEAQDRILPVYDVKLVEPVRRWLDTHGVALHLGAKARGQRGEGLEIESASGEQLILAADRILLTVGRRPNSEGWGRERMALEMDGAFVRVNDHCATSTTNVWAIGDLTGEPMLAHKASAQGEMVAEIIAGARRRFMPVAIPAVCFTEPEIVSVGLSPDKVLEGVDVVVGQFPFQANGRALSMDAGNDGGFVRVIARKADHRILGIQGVGRYISELAGEFTMLVEMGAVLEDVAGIIHAHPTLGEATHEASLKALGHAIHV</sequence>
<dbReference type="InterPro" id="IPR012999">
    <property type="entry name" value="Pyr_OxRdtase_I_AS"/>
</dbReference>
<evidence type="ECO:0000256" key="8">
    <source>
        <dbReference type="ARBA" id="ARBA00023157"/>
    </source>
</evidence>
<evidence type="ECO:0000256" key="10">
    <source>
        <dbReference type="ARBA" id="ARBA00049187"/>
    </source>
</evidence>
<comment type="caution">
    <text evidence="14">The sequence shown here is derived from an EMBL/GenBank/DDBJ whole genome shotgun (WGS) entry which is preliminary data.</text>
</comment>
<dbReference type="PRINTS" id="PR00368">
    <property type="entry name" value="FADPNR"/>
</dbReference>
<dbReference type="EMBL" id="JAPTHD010000011">
    <property type="protein sequence ID" value="MDV5825481.1"/>
    <property type="molecule type" value="Genomic_DNA"/>
</dbReference>
<dbReference type="InterPro" id="IPR016156">
    <property type="entry name" value="FAD/NAD-linked_Rdtase_dimer_sf"/>
</dbReference>
<proteinExistence type="inferred from homology"/>
<dbReference type="PROSITE" id="PS00076">
    <property type="entry name" value="PYRIDINE_REDOX_1"/>
    <property type="match status" value="1"/>
</dbReference>
<dbReference type="PIRSF" id="PIRSF000350">
    <property type="entry name" value="Mercury_reductase_MerA"/>
    <property type="match status" value="1"/>
</dbReference>
<evidence type="ECO:0000256" key="7">
    <source>
        <dbReference type="ARBA" id="ARBA00023027"/>
    </source>
</evidence>
<keyword evidence="5 11" id="KW-0274">FAD</keyword>
<evidence type="ECO:0000256" key="3">
    <source>
        <dbReference type="ARBA" id="ARBA00016961"/>
    </source>
</evidence>
<keyword evidence="9 11" id="KW-0676">Redox-active center</keyword>
<evidence type="ECO:0000256" key="4">
    <source>
        <dbReference type="ARBA" id="ARBA00022630"/>
    </source>
</evidence>
<comment type="cofactor">
    <cofactor evidence="11">
        <name>FAD</name>
        <dbReference type="ChEBI" id="CHEBI:57692"/>
    </cofactor>
    <text evidence="11">Binds 1 FAD per subunit.</text>
</comment>
<feature type="domain" description="FAD/NAD(P)-binding" evidence="13">
    <location>
        <begin position="2"/>
        <end position="317"/>
    </location>
</feature>
<reference evidence="15" key="1">
    <citation type="journal article" date="2022" name="J Environ Chem Eng">
        <title>Biodegradation of petroleum oil using a constructed nonpathogenic and heavy metal-tolerant bacterial consortium isolated from marine sponges.</title>
        <authorList>
            <person name="Dechsakulwatana C."/>
            <person name="Rungsihiranrut A."/>
            <person name="Muangchinda C."/>
            <person name="Ningthoujam R."/>
            <person name="Klankeo P."/>
            <person name="Pinyakong O."/>
        </authorList>
    </citation>
    <scope>NUCLEOTIDE SEQUENCE [LARGE SCALE GENOMIC DNA]</scope>
    <source>
        <strain evidence="15">MO2-4</strain>
    </source>
</reference>
<organism evidence="14 15">
    <name type="scientific">Sphingobium naphthae</name>
    <dbReference type="NCBI Taxonomy" id="1886786"/>
    <lineage>
        <taxon>Bacteria</taxon>
        <taxon>Pseudomonadati</taxon>
        <taxon>Pseudomonadota</taxon>
        <taxon>Alphaproteobacteria</taxon>
        <taxon>Sphingomonadales</taxon>
        <taxon>Sphingomonadaceae</taxon>
        <taxon>Sphingobium</taxon>
    </lineage>
</organism>
<comment type="miscellaneous">
    <text evidence="11">The active site is a redox-active disulfide bond.</text>
</comment>
<comment type="similarity">
    <text evidence="1 11">Belongs to the class-I pyridine nucleotide-disulfide oxidoreductase family.</text>
</comment>
<dbReference type="InterPro" id="IPR023753">
    <property type="entry name" value="FAD/NAD-binding_dom"/>
</dbReference>
<dbReference type="Proteomes" id="UP001185984">
    <property type="component" value="Unassembled WGS sequence"/>
</dbReference>
<dbReference type="PANTHER" id="PTHR22912:SF160">
    <property type="entry name" value="DIHYDROLIPOYL DEHYDROGENASE"/>
    <property type="match status" value="1"/>
</dbReference>
<dbReference type="InterPro" id="IPR004099">
    <property type="entry name" value="Pyr_nucl-diS_OxRdtase_dimer"/>
</dbReference>
<keyword evidence="8" id="KW-1015">Disulfide bond</keyword>
<dbReference type="Gene3D" id="3.50.50.60">
    <property type="entry name" value="FAD/NAD(P)-binding domain"/>
    <property type="match status" value="2"/>
</dbReference>
<dbReference type="InterPro" id="IPR001100">
    <property type="entry name" value="Pyr_nuc-diS_OxRdtase"/>
</dbReference>